<dbReference type="GO" id="GO:0015846">
    <property type="term" value="P:polyamine transport"/>
    <property type="evidence" value="ECO:0007669"/>
    <property type="project" value="InterPro"/>
</dbReference>
<dbReference type="Proteomes" id="UP000664096">
    <property type="component" value="Unassembled WGS sequence"/>
</dbReference>
<dbReference type="Pfam" id="PF13416">
    <property type="entry name" value="SBP_bac_8"/>
    <property type="match status" value="1"/>
</dbReference>
<reference evidence="6" key="1">
    <citation type="submission" date="2020-12" db="EMBL/GenBank/DDBJ databases">
        <title>Oil enriched cultivation method for isolating marine PHA-producing bacteria.</title>
        <authorList>
            <person name="Zheng W."/>
            <person name="Yu S."/>
            <person name="Huang Y."/>
        </authorList>
    </citation>
    <scope>NUCLEOTIDE SEQUENCE</scope>
    <source>
        <strain evidence="6">SY-2-12</strain>
    </source>
</reference>
<evidence type="ECO:0000313" key="7">
    <source>
        <dbReference type="Proteomes" id="UP000664096"/>
    </source>
</evidence>
<comment type="function">
    <text evidence="5">Required for the activity of the bacterial periplasmic transport system of putrescine.</text>
</comment>
<evidence type="ECO:0000256" key="2">
    <source>
        <dbReference type="ARBA" id="ARBA00022448"/>
    </source>
</evidence>
<dbReference type="InterPro" id="IPR001188">
    <property type="entry name" value="Sperm_putr-bd"/>
</dbReference>
<dbReference type="PANTHER" id="PTHR30222:SF12">
    <property type="entry name" value="NORSPERMIDINE SENSOR"/>
    <property type="match status" value="1"/>
</dbReference>
<evidence type="ECO:0000313" key="6">
    <source>
        <dbReference type="EMBL" id="MBN9673563.1"/>
    </source>
</evidence>
<comment type="subcellular location">
    <subcellularLocation>
        <location evidence="1 5">Periplasm</location>
    </subcellularLocation>
</comment>
<evidence type="ECO:0000256" key="3">
    <source>
        <dbReference type="ARBA" id="ARBA00022729"/>
    </source>
</evidence>
<evidence type="ECO:0000256" key="4">
    <source>
        <dbReference type="ARBA" id="ARBA00022764"/>
    </source>
</evidence>
<dbReference type="GO" id="GO:0042597">
    <property type="term" value="C:periplasmic space"/>
    <property type="evidence" value="ECO:0007669"/>
    <property type="project" value="UniProtKB-SubCell"/>
</dbReference>
<dbReference type="PANTHER" id="PTHR30222">
    <property type="entry name" value="SPERMIDINE/PUTRESCINE-BINDING PERIPLASMIC PROTEIN"/>
    <property type="match status" value="1"/>
</dbReference>
<dbReference type="PRINTS" id="PR00909">
    <property type="entry name" value="SPERMDNBNDNG"/>
</dbReference>
<dbReference type="AlphaFoldDB" id="A0A939EIG1"/>
<comment type="caution">
    <text evidence="6">The sequence shown here is derived from an EMBL/GenBank/DDBJ whole genome shotgun (WGS) entry which is preliminary data.</text>
</comment>
<gene>
    <name evidence="6" type="ORF">JF539_24620</name>
</gene>
<dbReference type="EMBL" id="JAEKJZ010000007">
    <property type="protein sequence ID" value="MBN9673563.1"/>
    <property type="molecule type" value="Genomic_DNA"/>
</dbReference>
<dbReference type="Gene3D" id="3.40.190.10">
    <property type="entry name" value="Periplasmic binding protein-like II"/>
    <property type="match status" value="2"/>
</dbReference>
<keyword evidence="4 5" id="KW-0574">Periplasm</keyword>
<comment type="similarity">
    <text evidence="5">Belongs to the bacterial solute-binding protein PotD/PotF family.</text>
</comment>
<keyword evidence="2 5" id="KW-0813">Transport</keyword>
<evidence type="ECO:0000256" key="5">
    <source>
        <dbReference type="PIRNR" id="PIRNR019574"/>
    </source>
</evidence>
<proteinExistence type="inferred from homology"/>
<keyword evidence="3" id="KW-0732">Signal</keyword>
<sequence length="362" mass="39075">MRTAKASFLTGLAAIVLGTPVSAGDLSIYNWADYLGETTISGYESETGTDVILDYYDSNEVLETKLLTAGSGYDVVFPAASNAEREFAAGALHPIDPSRLNNYGNLNPDILASLDRIPGGRSLGVPYTWGTIGLAYNSGLVSERLGDAPLDSWDVLFNPEIADKLSDCGIAVLDSPIEMISVALNYLGHDPYSSDKAHLAEAGKLLEALAENVRYFNNQKANIDLVSGDICVAVLYSGDAGIAQARAMEVENGPEIVYAIPKEGTLLWIDLMAIPADSARIDEAYRFIDYMLRPEVIAEVTNFVFFANANTAANDHVDPAILSDPGIYPDADTFSRLFADKNLDAKGLRSRTRLWTKVKTGT</sequence>
<evidence type="ECO:0000256" key="1">
    <source>
        <dbReference type="ARBA" id="ARBA00004418"/>
    </source>
</evidence>
<accession>A0A939EIG1</accession>
<protein>
    <recommendedName>
        <fullName evidence="5">Putrescine-binding periplasmic protein</fullName>
    </recommendedName>
</protein>
<name>A0A939EIG1_9HYPH</name>
<dbReference type="SUPFAM" id="SSF53850">
    <property type="entry name" value="Periplasmic binding protein-like II"/>
    <property type="match status" value="1"/>
</dbReference>
<organism evidence="6 7">
    <name type="scientific">Roseibium aggregatum</name>
    <dbReference type="NCBI Taxonomy" id="187304"/>
    <lineage>
        <taxon>Bacteria</taxon>
        <taxon>Pseudomonadati</taxon>
        <taxon>Pseudomonadota</taxon>
        <taxon>Alphaproteobacteria</taxon>
        <taxon>Hyphomicrobiales</taxon>
        <taxon>Stappiaceae</taxon>
        <taxon>Roseibium</taxon>
    </lineage>
</organism>
<dbReference type="PIRSF" id="PIRSF019574">
    <property type="entry name" value="Periplasmic_polyamine_BP"/>
    <property type="match status" value="1"/>
</dbReference>
<dbReference type="GO" id="GO:0019808">
    <property type="term" value="F:polyamine binding"/>
    <property type="evidence" value="ECO:0007669"/>
    <property type="project" value="InterPro"/>
</dbReference>
<dbReference type="InterPro" id="IPR006059">
    <property type="entry name" value="SBP"/>
</dbReference>
<dbReference type="RefSeq" id="WP_207143472.1">
    <property type="nucleotide sequence ID" value="NZ_JAEKJZ010000007.1"/>
</dbReference>